<evidence type="ECO:0000313" key="8">
    <source>
        <dbReference type="Proteomes" id="UP000185499"/>
    </source>
</evidence>
<dbReference type="KEGG" id="lah:LA20533_00665"/>
<evidence type="ECO:0000256" key="5">
    <source>
        <dbReference type="NCBIfam" id="TIGR01378"/>
    </source>
</evidence>
<name>A0A1L6XAD1_9LACO</name>
<evidence type="ECO:0000256" key="2">
    <source>
        <dbReference type="ARBA" id="ARBA00022741"/>
    </source>
</evidence>
<dbReference type="OrthoDB" id="9804377at2"/>
<dbReference type="AlphaFoldDB" id="A0A1L6XAD1"/>
<dbReference type="SUPFAM" id="SSF63999">
    <property type="entry name" value="Thiamin pyrophosphokinase, catalytic domain"/>
    <property type="match status" value="1"/>
</dbReference>
<gene>
    <name evidence="7" type="ORF">LA20533_00665</name>
</gene>
<dbReference type="EMBL" id="CP018888">
    <property type="protein sequence ID" value="APT17922.1"/>
    <property type="molecule type" value="Genomic_DNA"/>
</dbReference>
<accession>A0A1L6XAD1</accession>
<sequence>MSNSLNYRTYVFLGGPEELWPQQIFTEFNRVRARQKAVKVIGVDHGNISLLKHGLIPDIAVGDYDSLNAAERAMLLENVQDVRFAVPEKDFTDSEMGLATALFDLNSKDVVVIGATGGRLDHFLVNLLCVLNERLRPVADRITMVDQQNLIRFFNPGKWSIDRLKEYKYLAFVNLTPVAHFQIADAKYQLADFSSNYPVSFASNEFVKDEVNFSFTKGVVAVIYSRD</sequence>
<evidence type="ECO:0000256" key="3">
    <source>
        <dbReference type="ARBA" id="ARBA00022777"/>
    </source>
</evidence>
<dbReference type="PANTHER" id="PTHR41299">
    <property type="entry name" value="THIAMINE PYROPHOSPHOKINASE"/>
    <property type="match status" value="1"/>
</dbReference>
<dbReference type="EC" id="2.7.6.2" evidence="5"/>
<evidence type="ECO:0000259" key="6">
    <source>
        <dbReference type="SMART" id="SM00983"/>
    </source>
</evidence>
<dbReference type="GO" id="GO:0006772">
    <property type="term" value="P:thiamine metabolic process"/>
    <property type="evidence" value="ECO:0007669"/>
    <property type="project" value="UniProtKB-UniRule"/>
</dbReference>
<dbReference type="SMART" id="SM00983">
    <property type="entry name" value="TPK_B1_binding"/>
    <property type="match status" value="1"/>
</dbReference>
<dbReference type="GO" id="GO:0016301">
    <property type="term" value="F:kinase activity"/>
    <property type="evidence" value="ECO:0007669"/>
    <property type="project" value="UniProtKB-KW"/>
</dbReference>
<feature type="domain" description="Thiamin pyrophosphokinase thiamin-binding" evidence="6">
    <location>
        <begin position="157"/>
        <end position="221"/>
    </location>
</feature>
<evidence type="ECO:0000313" key="7">
    <source>
        <dbReference type="EMBL" id="APT17922.1"/>
    </source>
</evidence>
<dbReference type="RefSeq" id="WP_054744873.1">
    <property type="nucleotide sequence ID" value="NZ_AYYS01000009.1"/>
</dbReference>
<dbReference type="Gene3D" id="3.40.50.10240">
    <property type="entry name" value="Thiamin pyrophosphokinase, catalytic domain"/>
    <property type="match status" value="1"/>
</dbReference>
<dbReference type="NCBIfam" id="TIGR01378">
    <property type="entry name" value="thi_PPkinase"/>
    <property type="match status" value="1"/>
</dbReference>
<proteinExistence type="predicted"/>
<dbReference type="InterPro" id="IPR053149">
    <property type="entry name" value="TPK"/>
</dbReference>
<dbReference type="Pfam" id="PF04263">
    <property type="entry name" value="TPK_catalytic"/>
    <property type="match status" value="1"/>
</dbReference>
<evidence type="ECO:0000256" key="1">
    <source>
        <dbReference type="ARBA" id="ARBA00022679"/>
    </source>
</evidence>
<protein>
    <recommendedName>
        <fullName evidence="5">Thiamine diphosphokinase</fullName>
        <ecNumber evidence="5">2.7.6.2</ecNumber>
    </recommendedName>
</protein>
<keyword evidence="3 7" id="KW-0418">Kinase</keyword>
<dbReference type="Pfam" id="PF04265">
    <property type="entry name" value="TPK_B1_binding"/>
    <property type="match status" value="1"/>
</dbReference>
<dbReference type="GO" id="GO:0005524">
    <property type="term" value="F:ATP binding"/>
    <property type="evidence" value="ECO:0007669"/>
    <property type="project" value="UniProtKB-KW"/>
</dbReference>
<dbReference type="InterPro" id="IPR036759">
    <property type="entry name" value="TPK_catalytic_sf"/>
</dbReference>
<dbReference type="InterPro" id="IPR007373">
    <property type="entry name" value="Thiamin_PyroPKinase_B1-bd"/>
</dbReference>
<reference evidence="7 8" key="1">
    <citation type="submission" date="2016-12" db="EMBL/GenBank/DDBJ databases">
        <title>The whole genome sequencing and assembly of Lactobacillus amylophilus DSM 20533T strain.</title>
        <authorList>
            <person name="Lee Y.-J."/>
            <person name="Yi H."/>
            <person name="Bahn Y.-S."/>
            <person name="Kim J.F."/>
            <person name="Lee D.-W."/>
        </authorList>
    </citation>
    <scope>NUCLEOTIDE SEQUENCE [LARGE SCALE GENOMIC DNA]</scope>
    <source>
        <strain evidence="7 8">DSM 20533</strain>
    </source>
</reference>
<dbReference type="Proteomes" id="UP000185499">
    <property type="component" value="Chromosome"/>
</dbReference>
<dbReference type="InterPro" id="IPR007371">
    <property type="entry name" value="TPK_catalytic"/>
</dbReference>
<dbReference type="GO" id="GO:0009229">
    <property type="term" value="P:thiamine diphosphate biosynthetic process"/>
    <property type="evidence" value="ECO:0007669"/>
    <property type="project" value="InterPro"/>
</dbReference>
<dbReference type="CDD" id="cd07995">
    <property type="entry name" value="TPK"/>
    <property type="match status" value="1"/>
</dbReference>
<dbReference type="InterPro" id="IPR006282">
    <property type="entry name" value="Thi_PPkinase"/>
</dbReference>
<dbReference type="GO" id="GO:0004788">
    <property type="term" value="F:thiamine diphosphokinase activity"/>
    <property type="evidence" value="ECO:0007669"/>
    <property type="project" value="UniProtKB-UniRule"/>
</dbReference>
<keyword evidence="1" id="KW-0808">Transferase</keyword>
<dbReference type="PANTHER" id="PTHR41299:SF1">
    <property type="entry name" value="THIAMINE PYROPHOSPHOKINASE"/>
    <property type="match status" value="1"/>
</dbReference>
<keyword evidence="4" id="KW-0067">ATP-binding</keyword>
<keyword evidence="2" id="KW-0547">Nucleotide-binding</keyword>
<dbReference type="GO" id="GO:0030975">
    <property type="term" value="F:thiamine binding"/>
    <property type="evidence" value="ECO:0007669"/>
    <property type="project" value="InterPro"/>
</dbReference>
<organism evidence="7 8">
    <name type="scientific">Amylolactobacillus amylophilus DSM 20533 = JCM 1125</name>
    <dbReference type="NCBI Taxonomy" id="1423721"/>
    <lineage>
        <taxon>Bacteria</taxon>
        <taxon>Bacillati</taxon>
        <taxon>Bacillota</taxon>
        <taxon>Bacilli</taxon>
        <taxon>Lactobacillales</taxon>
        <taxon>Lactobacillaceae</taxon>
        <taxon>Amylolactobacillus</taxon>
    </lineage>
</organism>
<evidence type="ECO:0000256" key="4">
    <source>
        <dbReference type="ARBA" id="ARBA00022840"/>
    </source>
</evidence>
<keyword evidence="8" id="KW-1185">Reference proteome</keyword>